<dbReference type="Proteomes" id="UP001212123">
    <property type="component" value="Unassembled WGS sequence"/>
</dbReference>
<dbReference type="SUPFAM" id="SSF47090">
    <property type="entry name" value="PGBD-like"/>
    <property type="match status" value="1"/>
</dbReference>
<comment type="caution">
    <text evidence="2">The sequence shown here is derived from an EMBL/GenBank/DDBJ whole genome shotgun (WGS) entry which is preliminary data.</text>
</comment>
<gene>
    <name evidence="2" type="ORF">PN492_18390</name>
</gene>
<organism evidence="2 3">
    <name type="scientific">Dolichospermum circinale CS-537/01</name>
    <dbReference type="NCBI Taxonomy" id="3021739"/>
    <lineage>
        <taxon>Bacteria</taxon>
        <taxon>Bacillati</taxon>
        <taxon>Cyanobacteriota</taxon>
        <taxon>Cyanophyceae</taxon>
        <taxon>Nostocales</taxon>
        <taxon>Aphanizomenonaceae</taxon>
        <taxon>Dolichospermum</taxon>
        <taxon>Dolichospermum circinale</taxon>
    </lineage>
</organism>
<protein>
    <submittedName>
        <fullName evidence="2">Peptidoglycan-binding domain-containing protein</fullName>
    </submittedName>
</protein>
<evidence type="ECO:0000313" key="3">
    <source>
        <dbReference type="Proteomes" id="UP001212123"/>
    </source>
</evidence>
<name>A0ABT5A9A5_9CYAN</name>
<evidence type="ECO:0000259" key="1">
    <source>
        <dbReference type="Pfam" id="PF01471"/>
    </source>
</evidence>
<dbReference type="Pfam" id="PF01471">
    <property type="entry name" value="PG_binding_1"/>
    <property type="match status" value="1"/>
</dbReference>
<accession>A0ABT5A9A5</accession>
<reference evidence="2 3" key="1">
    <citation type="submission" date="2023-01" db="EMBL/GenBank/DDBJ databases">
        <title>Genomes from the Australian National Cyanobacteria Reference Collection.</title>
        <authorList>
            <person name="Willis A."/>
            <person name="Lee E.M.F."/>
        </authorList>
    </citation>
    <scope>NUCLEOTIDE SEQUENCE [LARGE SCALE GENOMIC DNA]</scope>
    <source>
        <strain evidence="2 3">CS-537/01</strain>
    </source>
</reference>
<dbReference type="Gene3D" id="1.10.101.10">
    <property type="entry name" value="PGBD-like superfamily/PGBD"/>
    <property type="match status" value="1"/>
</dbReference>
<sequence>MIMEYLAYSYMYIEDEETNGNLPLNLPKLAQVLNWRQFFKSSAWLTLAGVSILLATVAQMQFASAEYVRTNGSCMNIRTGPSTDNSSIACVQNGSYIGDTGNVRNGFARISSGRYRGYYAAERWIGNTPGYSSRRHRSGYGVGGRVTVGYGTRGERVREIQRALGIRVDGVYGSRTINAVRHFQRRNGLRVDGVVGYQTRRALGI</sequence>
<keyword evidence="3" id="KW-1185">Reference proteome</keyword>
<dbReference type="RefSeq" id="WP_271791748.1">
    <property type="nucleotide sequence ID" value="NZ_JAQMTU010000121.1"/>
</dbReference>
<evidence type="ECO:0000313" key="2">
    <source>
        <dbReference type="EMBL" id="MDB9488492.1"/>
    </source>
</evidence>
<dbReference type="EMBL" id="JAQMTU010000121">
    <property type="protein sequence ID" value="MDB9488492.1"/>
    <property type="molecule type" value="Genomic_DNA"/>
</dbReference>
<dbReference type="InterPro" id="IPR036366">
    <property type="entry name" value="PGBDSf"/>
</dbReference>
<proteinExistence type="predicted"/>
<feature type="domain" description="Peptidoglycan binding-like" evidence="1">
    <location>
        <begin position="154"/>
        <end position="203"/>
    </location>
</feature>
<dbReference type="InterPro" id="IPR036365">
    <property type="entry name" value="PGBD-like_sf"/>
</dbReference>
<dbReference type="InterPro" id="IPR002477">
    <property type="entry name" value="Peptidoglycan-bd-like"/>
</dbReference>